<name>A0ABP2Y7X9_9BACT</name>
<dbReference type="EMBL" id="AWUY01000298">
    <property type="protein sequence ID" value="ERJ71004.1"/>
    <property type="molecule type" value="Genomic_DNA"/>
</dbReference>
<accession>A0ABP2Y7X9</accession>
<sequence length="42" mass="5062">MLTFFIVCTKIWDKLQDNRSDFQNLLFCIPKPIVLKRKTAYI</sequence>
<evidence type="ECO:0000313" key="1">
    <source>
        <dbReference type="EMBL" id="ERJ71004.1"/>
    </source>
</evidence>
<keyword evidence="2" id="KW-1185">Reference proteome</keyword>
<evidence type="ECO:0000313" key="2">
    <source>
        <dbReference type="Proteomes" id="UP000016660"/>
    </source>
</evidence>
<reference evidence="1 2" key="1">
    <citation type="submission" date="2013-06" db="EMBL/GenBank/DDBJ databases">
        <authorList>
            <person name="Weinstock G."/>
            <person name="Sodergren E."/>
            <person name="Lobos E.A."/>
            <person name="Fulton L."/>
            <person name="Fulton R."/>
            <person name="Courtney L."/>
            <person name="Fronick C."/>
            <person name="O'Laughlin M."/>
            <person name="Godfrey J."/>
            <person name="Wilson R.M."/>
            <person name="Miner T."/>
            <person name="Farmer C."/>
            <person name="Delehaunty K."/>
            <person name="Cordes M."/>
            <person name="Minx P."/>
            <person name="Tomlinson C."/>
            <person name="Chen J."/>
            <person name="Wollam A."/>
            <person name="Pepin K.H."/>
            <person name="Bhonagiri V."/>
            <person name="Zhang X."/>
            <person name="Warren W."/>
            <person name="Mitreva M."/>
            <person name="Mardis E.R."/>
            <person name="Wilson R.K."/>
        </authorList>
    </citation>
    <scope>NUCLEOTIDE SEQUENCE [LARGE SCALE GENOMIC DNA]</scope>
    <source>
        <strain evidence="1 2">ATCC 29426</strain>
    </source>
</reference>
<gene>
    <name evidence="1" type="ORF">HMPREF0653_02631</name>
</gene>
<organism evidence="1 2">
    <name type="scientific">Prevotella disiens JCM 6334 = ATCC 29426</name>
    <dbReference type="NCBI Taxonomy" id="1235811"/>
    <lineage>
        <taxon>Bacteria</taxon>
        <taxon>Pseudomonadati</taxon>
        <taxon>Bacteroidota</taxon>
        <taxon>Bacteroidia</taxon>
        <taxon>Bacteroidales</taxon>
        <taxon>Prevotellaceae</taxon>
        <taxon>Prevotella</taxon>
    </lineage>
</organism>
<proteinExistence type="predicted"/>
<protein>
    <submittedName>
        <fullName evidence="1">Uncharacterized protein</fullName>
    </submittedName>
</protein>
<dbReference type="Proteomes" id="UP000016660">
    <property type="component" value="Unassembled WGS sequence"/>
</dbReference>
<comment type="caution">
    <text evidence="1">The sequence shown here is derived from an EMBL/GenBank/DDBJ whole genome shotgun (WGS) entry which is preliminary data.</text>
</comment>